<evidence type="ECO:0000256" key="2">
    <source>
        <dbReference type="ARBA" id="ARBA00009646"/>
    </source>
</evidence>
<feature type="region of interest" description="Disordered" evidence="6">
    <location>
        <begin position="466"/>
        <end position="492"/>
    </location>
</feature>
<comment type="function">
    <text evidence="1">Crystallins are the dominant structural components of the vertebrate eye lens.</text>
</comment>
<evidence type="ECO:0000256" key="5">
    <source>
        <dbReference type="ARBA" id="ARBA00022737"/>
    </source>
</evidence>
<dbReference type="InterPro" id="IPR011024">
    <property type="entry name" value="G_crystallin-like"/>
</dbReference>
<feature type="compositionally biased region" description="Polar residues" evidence="6">
    <location>
        <begin position="466"/>
        <end position="488"/>
    </location>
</feature>
<dbReference type="Gene3D" id="2.60.20.10">
    <property type="entry name" value="Crystallins"/>
    <property type="match status" value="6"/>
</dbReference>
<dbReference type="InterPro" id="IPR035992">
    <property type="entry name" value="Ricin_B-like_lectins"/>
</dbReference>
<feature type="compositionally biased region" description="Polar residues" evidence="6">
    <location>
        <begin position="1442"/>
        <end position="1462"/>
    </location>
</feature>
<dbReference type="Proteomes" id="UP000812440">
    <property type="component" value="Chromosome 2"/>
</dbReference>
<dbReference type="InterPro" id="IPR001064">
    <property type="entry name" value="Beta/gamma_crystallin"/>
</dbReference>
<dbReference type="PROSITE" id="PS50231">
    <property type="entry name" value="RICIN_B_LECTIN"/>
    <property type="match status" value="1"/>
</dbReference>
<feature type="compositionally biased region" description="Basic and acidic residues" evidence="6">
    <location>
        <begin position="34"/>
        <end position="51"/>
    </location>
</feature>
<evidence type="ECO:0000256" key="3">
    <source>
        <dbReference type="ARBA" id="ARBA00011245"/>
    </source>
</evidence>
<gene>
    <name evidence="8" type="ORF">GDO86_003490</name>
</gene>
<dbReference type="SUPFAM" id="SSF50370">
    <property type="entry name" value="Ricin B-like lectins"/>
    <property type="match status" value="1"/>
</dbReference>
<dbReference type="Gene3D" id="2.80.10.50">
    <property type="match status" value="1"/>
</dbReference>
<feature type="domain" description="Beta/gamma crystallin 'Greek key'" evidence="7">
    <location>
        <begin position="1762"/>
        <end position="1804"/>
    </location>
</feature>
<dbReference type="GO" id="GO:0005212">
    <property type="term" value="F:structural constituent of eye lens"/>
    <property type="evidence" value="ECO:0007669"/>
    <property type="project" value="UniProtKB-KW"/>
</dbReference>
<dbReference type="Pfam" id="PF00652">
    <property type="entry name" value="Ricin_B_lectin"/>
    <property type="match status" value="1"/>
</dbReference>
<proteinExistence type="inferred from homology"/>
<feature type="domain" description="Beta/gamma crystallin 'Greek key'" evidence="7">
    <location>
        <begin position="1816"/>
        <end position="1861"/>
    </location>
</feature>
<feature type="region of interest" description="Disordered" evidence="6">
    <location>
        <begin position="103"/>
        <end position="122"/>
    </location>
</feature>
<dbReference type="EMBL" id="JAACNH010000002">
    <property type="protein sequence ID" value="KAG8451280.1"/>
    <property type="molecule type" value="Genomic_DNA"/>
</dbReference>
<keyword evidence="5" id="KW-0677">Repeat</keyword>
<dbReference type="PRINTS" id="PR01367">
    <property type="entry name" value="BGCRYSTALLIN"/>
</dbReference>
<feature type="domain" description="Beta/gamma crystallin 'Greek key'" evidence="7">
    <location>
        <begin position="1619"/>
        <end position="1658"/>
    </location>
</feature>
<feature type="region of interest" description="Disordered" evidence="6">
    <location>
        <begin position="686"/>
        <end position="716"/>
    </location>
</feature>
<evidence type="ECO:0000313" key="8">
    <source>
        <dbReference type="EMBL" id="KAG8451280.1"/>
    </source>
</evidence>
<dbReference type="InterPro" id="IPR050252">
    <property type="entry name" value="Beta/Gamma-Crystallin"/>
</dbReference>
<dbReference type="PANTHER" id="PTHR11818:SF50">
    <property type="entry name" value="BETA_GAMMA CRYSTALLIN DOMAIN-CONTAINING PROTEIN 2"/>
    <property type="match status" value="1"/>
</dbReference>
<name>A0A8T2K6K3_9PIPI</name>
<feature type="region of interest" description="Disordered" evidence="6">
    <location>
        <begin position="1"/>
        <end position="96"/>
    </location>
</feature>
<keyword evidence="4" id="KW-0273">Eye lens protein</keyword>
<comment type="caution">
    <text evidence="8">The sequence shown here is derived from an EMBL/GenBank/DDBJ whole genome shotgun (WGS) entry which is preliminary data.</text>
</comment>
<reference evidence="8" key="1">
    <citation type="thesis" date="2020" institute="ProQuest LLC" country="789 East Eisenhower Parkway, Ann Arbor, MI, USA">
        <title>Comparative Genomics and Chromosome Evolution.</title>
        <authorList>
            <person name="Mudd A.B."/>
        </authorList>
    </citation>
    <scope>NUCLEOTIDE SEQUENCE</scope>
    <source>
        <strain evidence="8">Female2</strain>
        <tissue evidence="8">Blood</tissue>
    </source>
</reference>
<feature type="region of interest" description="Disordered" evidence="6">
    <location>
        <begin position="1440"/>
        <end position="1466"/>
    </location>
</feature>
<comment type="similarity">
    <text evidence="2">Belongs to the beta/gamma-crystallin family.</text>
</comment>
<dbReference type="InterPro" id="IPR000772">
    <property type="entry name" value="Ricin_B_lectin"/>
</dbReference>
<feature type="domain" description="Beta/gamma crystallin 'Greek key'" evidence="7">
    <location>
        <begin position="1862"/>
        <end position="1904"/>
    </location>
</feature>
<dbReference type="Pfam" id="PF00030">
    <property type="entry name" value="Crystall"/>
    <property type="match status" value="6"/>
</dbReference>
<dbReference type="PROSITE" id="PS50915">
    <property type="entry name" value="CRYSTALLIN_BETA_GAMMA"/>
    <property type="match status" value="9"/>
</dbReference>
<feature type="domain" description="Beta/gamma crystallin 'Greek key'" evidence="7">
    <location>
        <begin position="1659"/>
        <end position="1704"/>
    </location>
</feature>
<dbReference type="SMART" id="SM00247">
    <property type="entry name" value="XTALbg"/>
    <property type="match status" value="6"/>
</dbReference>
<organism evidence="8 9">
    <name type="scientific">Hymenochirus boettgeri</name>
    <name type="common">Congo dwarf clawed frog</name>
    <dbReference type="NCBI Taxonomy" id="247094"/>
    <lineage>
        <taxon>Eukaryota</taxon>
        <taxon>Metazoa</taxon>
        <taxon>Chordata</taxon>
        <taxon>Craniata</taxon>
        <taxon>Vertebrata</taxon>
        <taxon>Euteleostomi</taxon>
        <taxon>Amphibia</taxon>
        <taxon>Batrachia</taxon>
        <taxon>Anura</taxon>
        <taxon>Pipoidea</taxon>
        <taxon>Pipidae</taxon>
        <taxon>Pipinae</taxon>
        <taxon>Hymenochirus</taxon>
    </lineage>
</organism>
<evidence type="ECO:0000259" key="7">
    <source>
        <dbReference type="PROSITE" id="PS50915"/>
    </source>
</evidence>
<keyword evidence="9" id="KW-1185">Reference proteome</keyword>
<feature type="compositionally biased region" description="Basic and acidic residues" evidence="6">
    <location>
        <begin position="686"/>
        <end position="697"/>
    </location>
</feature>
<feature type="region of interest" description="Disordered" evidence="6">
    <location>
        <begin position="317"/>
        <end position="339"/>
    </location>
</feature>
<feature type="domain" description="Beta/gamma crystallin 'Greek key'" evidence="7">
    <location>
        <begin position="2005"/>
        <end position="2042"/>
    </location>
</feature>
<evidence type="ECO:0000256" key="6">
    <source>
        <dbReference type="SAM" id="MobiDB-lite"/>
    </source>
</evidence>
<feature type="domain" description="Beta/gamma crystallin 'Greek key'" evidence="7">
    <location>
        <begin position="2043"/>
        <end position="2086"/>
    </location>
</feature>
<feature type="compositionally biased region" description="Basic and acidic residues" evidence="6">
    <location>
        <begin position="60"/>
        <end position="82"/>
    </location>
</feature>
<feature type="domain" description="Beta/gamma crystallin 'Greek key'" evidence="7">
    <location>
        <begin position="1952"/>
        <end position="1994"/>
    </location>
</feature>
<accession>A0A8T2K6K3</accession>
<dbReference type="PANTHER" id="PTHR11818">
    <property type="entry name" value="BETA/GAMMA CRYSTALLIN"/>
    <property type="match status" value="1"/>
</dbReference>
<feature type="domain" description="Beta/gamma crystallin 'Greek key'" evidence="7">
    <location>
        <begin position="2133"/>
        <end position="2174"/>
    </location>
</feature>
<evidence type="ECO:0000256" key="1">
    <source>
        <dbReference type="ARBA" id="ARBA00003689"/>
    </source>
</evidence>
<sequence length="2310" mass="260154">MSSDHQTDPNVGSPPMKNKGLRKRLGKLFSKSEGNLKEKDNTAKNGEHSLEEGITEPSEEEKHLDKKGRSSWSEKRGKRDRNGIQNDKQGWGHSLPHLRYHRSEDSIWRKSPRSSKTKSLSSSEMHLPKFGFLRQFGSLTWSKKRSSVLEASHLVSHESTLVDTHGSMGQFDTPANSMRDVEDGRPKSCNIESLFTYPTLKSSDICSNDDEGFKGRLDVSTSFISLSDCALINSFKEGVTEKNNDQLQFSSNKRQEEEEVLPYWAQNILNEYLPPCHKPLSSPVLKMMTEGEEEEYSLPISSELISIAFEDKQMTHTDSPAHYNREGSNSSSKSEEIKGTALAKGTCDTNYISQNEEHETQKINPLCSFSLEKEMVENVTEDKKISPANVNNHIKTERIPKVRYEVIITMIKEDEAKNQVNVPVQGGIQMRGMELVGPDLDLSPVMECQACVHHGEDPVALTAQSHPDQTKYYTSQQEKSPQQKQGGDTSKGAHLDRVHVLAKEEETLLVCYQAQSSIMEQCSLTKERGHSTWRAQSPRMVEIITHYQVSSVPTYSESIPAHIRTVSPKPYVGNVNDLRKVFESKSSKEDFRLSLESEQFKPCSFLSEKTCTGPKNQSVGPETHGPLYSQVFSPYKPFLEIKGHNDHNYLLGKKNSAIEQKIEDIKEKSFENRTITDKEIRKLPDKEVKVEESKDGHTIPALPNCHAPSGTSLSPSEESRAVFSLGSPKGWKNGHPKTQYPKPTSALQAENTWENSPPMLTSTPDMFTLTSKNKDCISCFADLKSSKNGLGENRIHLNSAKEINRNSLIANSQVMSPEKSEIKQDDFDLNNDKNNNSLSIGSMRSEKDYVFPFLKKETNELNELPFVSTEQECRENTINYSPVSKRHLKEGKKNDMEYEKIVTVRLVEQIKTISRRQTQFDEDPSSIIKLKKIYCTDKQTIAEESKTSKLGISEDSFEGNLSSKDVVNGGMCQGDDIVDKAESQIINASRKYELKENTGKDETGLFAFDIDPESIDYKSRDISDQADMNIISLVSAENDRSHSRPKEQAENVATRQSVVVTDYQIRHLNEDPVVINEKPIEGISSLVVGYEIEKGAKETGVLNQSFDVTDTLPRRGDPTENACNIENFKQQSENVLVNESTMKRLVKSADSQGNKSNETNGIIEVEIDNVSSREIMNNLKDVDQELGSKELEYTFSPTNSDLIQMSVNLVEMKEHFPQKTDALSLFGNVLEMEPTKGEWEENDSGLDENMMDQVVLISRTPEDSSGYSVRHLSTGILQKAVDPLNLFDKSVINIPSPQEQNVSTFIENSKDNQHNQAQNDTILGSTEEASEKCTNIEPNCQDTQEVENAITQDHETNTVSSESIEDMDSWISKLRELETPEIMKYQRVPRQPRQSALSIYASLPPINEDPSSPKSDHNDITGHMQQECNTLEVKQVPKSIPNLEQSENKYSLKRTPTSTSSPMEMMRKHSGDEDAKAGSYKSVISQSFSQRQGIGSLLLADRQDRNIEQIRGKSYSRLDNSLILSSYMKPKHESFNKMGEAIQTSSELVQATSEINNCFRNSESLHPQTSGICTPPKPANTLGSVSKELLFKINEKTVSSFDIWHHPEKDHGKINPRPGKIVLFSDPGFIGQRYEIYGNVGDTSELEFKETISIRVIRGGWILYEKPMFRGRRAMLLEGDTEMTCPWLQQKDPNTKTQESKMNNLFWVGSLRHVVRDFQVPKISLFLEKNGEGERVKIVGAAPDMSEYGGVIKTESIIVHSGMWLVFSRPSFEGDPYILEPGGYPSRNSWGAEDPQVCSLVPARIGGPTVEKPNEPKLLVFQLPGFEGNSWEVTRDLHSAQGEPNVHGERLTSVGSLRVLGGCWVGYEKEGFRGQQYLLEEGEYNDFSVWGGCTKELGSVRLIRTDFLQPEIVLYELPGCLDGPCLRLSDALSDVEVAQYGTSTGSIHVLSGVWVAYENVDFSGKQYILEKGTYNNFQDWGAENCKISSVQPVLQVGGQKLHFEGKIHLFSEPNFYGNTMTCKEDHMQIPESFSLQSCRVECGSWSLYDGEECTGEQYILSEGEYPTRTAMGCLTHCPLRSLKMVPLNFSIPSISLHGLERFEGKELEFSGEVRSLQAEGYNNHVMSVSVKRGIWVLYEHSDFRGRQWLLERKQIPNWLLYSGLQRIGSLCPIRQRRTYFRLRNRALGLFLCVSELTEDKKAARVLVTEPHDGCCFLWYYEEGRIKNQVAGDMSLQVIGQPCPGTKVVLWSEGRKPNQIWTLEDSGSILHCIFKGLCLDIKGGNSYDSDHVVIWDIAEDRLTQCWDLEVV</sequence>
<protein>
    <recommendedName>
        <fullName evidence="7">Beta/gamma crystallin 'Greek key' domain-containing protein</fullName>
    </recommendedName>
</protein>
<feature type="compositionally biased region" description="Polar residues" evidence="6">
    <location>
        <begin position="1"/>
        <end position="10"/>
    </location>
</feature>
<evidence type="ECO:0000256" key="4">
    <source>
        <dbReference type="ARBA" id="ARBA00022613"/>
    </source>
</evidence>
<dbReference type="SUPFAM" id="SSF49695">
    <property type="entry name" value="gamma-Crystallin-like"/>
    <property type="match status" value="3"/>
</dbReference>
<evidence type="ECO:0000313" key="9">
    <source>
        <dbReference type="Proteomes" id="UP000812440"/>
    </source>
</evidence>
<comment type="subunit">
    <text evidence="3">Monomer.</text>
</comment>
<dbReference type="SMART" id="SM00458">
    <property type="entry name" value="RICIN"/>
    <property type="match status" value="1"/>
</dbReference>
<dbReference type="OrthoDB" id="8823304at2759"/>